<protein>
    <submittedName>
        <fullName evidence="1">Uncharacterized protein</fullName>
    </submittedName>
</protein>
<comment type="caution">
    <text evidence="1">The sequence shown here is derived from an EMBL/GenBank/DDBJ whole genome shotgun (WGS) entry which is preliminary data.</text>
</comment>
<dbReference type="RefSeq" id="WP_245785491.1">
    <property type="nucleotide sequence ID" value="NZ_JXLB01000022.1"/>
</dbReference>
<organism evidence="1 2">
    <name type="scientific">Enterococcus ratti</name>
    <dbReference type="NCBI Taxonomy" id="150033"/>
    <lineage>
        <taxon>Bacteria</taxon>
        <taxon>Bacillati</taxon>
        <taxon>Bacillota</taxon>
        <taxon>Bacilli</taxon>
        <taxon>Lactobacillales</taxon>
        <taxon>Enterococcaceae</taxon>
        <taxon>Enterococcus</taxon>
    </lineage>
</organism>
<dbReference type="AlphaFoldDB" id="A0A1L8WCU5"/>
<proteinExistence type="predicted"/>
<gene>
    <name evidence="1" type="ORF">RV14_GL001115</name>
</gene>
<dbReference type="Proteomes" id="UP000182152">
    <property type="component" value="Unassembled WGS sequence"/>
</dbReference>
<name>A0A1L8WCU5_9ENTE</name>
<evidence type="ECO:0000313" key="2">
    <source>
        <dbReference type="Proteomes" id="UP000182152"/>
    </source>
</evidence>
<accession>A0A1L8WCU5</accession>
<keyword evidence="2" id="KW-1185">Reference proteome</keyword>
<dbReference type="EMBL" id="JXLB01000022">
    <property type="protein sequence ID" value="OJG78854.1"/>
    <property type="molecule type" value="Genomic_DNA"/>
</dbReference>
<evidence type="ECO:0000313" key="1">
    <source>
        <dbReference type="EMBL" id="OJG78854.1"/>
    </source>
</evidence>
<reference evidence="1 2" key="1">
    <citation type="submission" date="2014-12" db="EMBL/GenBank/DDBJ databases">
        <title>Draft genome sequences of 29 type strains of Enterococci.</title>
        <authorList>
            <person name="Zhong Z."/>
            <person name="Sun Z."/>
            <person name="Liu W."/>
            <person name="Zhang W."/>
            <person name="Zhang H."/>
        </authorList>
    </citation>
    <scope>NUCLEOTIDE SEQUENCE [LARGE SCALE GENOMIC DNA]</scope>
    <source>
        <strain evidence="1 2">DSM 15687</strain>
    </source>
</reference>
<sequence length="177" mass="20748">MQVPYCILDDRFSRFVANCDFVQQVINQDITDLLTHSKLPIVRTSTIHYLIYIFHTSFPHFATKIIDTNAKFKLALFYDTTSSHTEFIQTKIEQFIPYQLAITVLNPLDSFSLTMQKDSFDLIIGNVTPSSQKNRFKYTDINLTKKDLAFIGRQIQEKGIKNLQQRYDQKRKKKNNL</sequence>